<accession>A0ABR5JVQ3</accession>
<name>A0ABR5JVQ3_9BACI</name>
<keyword evidence="2" id="KW-1003">Cell membrane</keyword>
<keyword evidence="7" id="KW-0175">Coiled coil</keyword>
<sequence length="561" mass="60860">MSIGKRLGSAFSIIILFLLITSIISYSQINKLSEENTFLIEDRVQKAFIVDRVINASSLQGLYIRSYLLEPNNATLDKLNEQQNTIHRLVEKLEKIISAPAMKEQLQLLLKHQQTFEDAEQEILMTFDGGDTQKAIELLATKARPANEGIQEASQTIVDYQMSEVDRVNTGVQKTADLSSKLIIAIAFFSIIFAILIAVFITRTITKPIKRLVTAATNIAEGDLTQSDVEVKLKDEIQELATAFNAMKANLHDLIQSVTVNVEQTTAAAQQLTVGTEEVATASVEVAKRTEGLAEGASQSAAVGQESAVAMDETAQVVLKIAEATQELSTIATDTQDIASIGENTLQTAKQQMTVIQQSSAETSDLIQQLSKQSLEIESIVKVITNITEQTNLLALNAAIEAARAGEHGKGFAVVADEVRKLAEESKASANQIVDLTSLIQKDTKEVEQAVLTTAQNVRVGVDYIQNAQVSFNNITLAIQEMSNQIQEVSASTEEISASTEEVAASINKIAHLASQAFSESEEIAAATEEQSAIVQEINAVAKLLNDGTLKVQLEVNKFKI</sequence>
<keyword evidence="4 6" id="KW-0807">Transducer</keyword>
<keyword evidence="8" id="KW-1133">Transmembrane helix</keyword>
<evidence type="ECO:0000256" key="2">
    <source>
        <dbReference type="ARBA" id="ARBA00022475"/>
    </source>
</evidence>
<evidence type="ECO:0000313" key="11">
    <source>
        <dbReference type="EMBL" id="KOS66232.1"/>
    </source>
</evidence>
<keyword evidence="8" id="KW-0812">Transmembrane</keyword>
<comment type="subcellular location">
    <subcellularLocation>
        <location evidence="1">Cell membrane</location>
    </subcellularLocation>
</comment>
<dbReference type="Pfam" id="PF00672">
    <property type="entry name" value="HAMP"/>
    <property type="match status" value="1"/>
</dbReference>
<dbReference type="PROSITE" id="PS50111">
    <property type="entry name" value="CHEMOTAXIS_TRANSDUC_2"/>
    <property type="match status" value="1"/>
</dbReference>
<organism evidence="11 12">
    <name type="scientific">Lysinibacillus contaminans</name>
    <dbReference type="NCBI Taxonomy" id="1293441"/>
    <lineage>
        <taxon>Bacteria</taxon>
        <taxon>Bacillati</taxon>
        <taxon>Bacillota</taxon>
        <taxon>Bacilli</taxon>
        <taxon>Bacillales</taxon>
        <taxon>Bacillaceae</taxon>
        <taxon>Lysinibacillus</taxon>
    </lineage>
</organism>
<evidence type="ECO:0000256" key="4">
    <source>
        <dbReference type="ARBA" id="ARBA00023224"/>
    </source>
</evidence>
<dbReference type="RefSeq" id="WP_053585602.1">
    <property type="nucleotide sequence ID" value="NZ_LGRV01000009.1"/>
</dbReference>
<dbReference type="PANTHER" id="PTHR32089:SF112">
    <property type="entry name" value="LYSOZYME-LIKE PROTEIN-RELATED"/>
    <property type="match status" value="1"/>
</dbReference>
<feature type="domain" description="Methyl-accepting transducer" evidence="9">
    <location>
        <begin position="275"/>
        <end position="511"/>
    </location>
</feature>
<evidence type="ECO:0000256" key="5">
    <source>
        <dbReference type="ARBA" id="ARBA00029447"/>
    </source>
</evidence>
<dbReference type="PROSITE" id="PS50885">
    <property type="entry name" value="HAMP"/>
    <property type="match status" value="1"/>
</dbReference>
<dbReference type="SUPFAM" id="SSF58104">
    <property type="entry name" value="Methyl-accepting chemotaxis protein (MCP) signaling domain"/>
    <property type="match status" value="1"/>
</dbReference>
<evidence type="ECO:0000256" key="8">
    <source>
        <dbReference type="SAM" id="Phobius"/>
    </source>
</evidence>
<proteinExistence type="inferred from homology"/>
<dbReference type="PANTHER" id="PTHR32089">
    <property type="entry name" value="METHYL-ACCEPTING CHEMOTAXIS PROTEIN MCPB"/>
    <property type="match status" value="1"/>
</dbReference>
<evidence type="ECO:0000313" key="12">
    <source>
        <dbReference type="Proteomes" id="UP000050668"/>
    </source>
</evidence>
<dbReference type="InterPro" id="IPR003660">
    <property type="entry name" value="HAMP_dom"/>
</dbReference>
<dbReference type="Gene3D" id="6.10.340.10">
    <property type="match status" value="1"/>
</dbReference>
<feature type="transmembrane region" description="Helical" evidence="8">
    <location>
        <begin position="7"/>
        <end position="26"/>
    </location>
</feature>
<dbReference type="Pfam" id="PF12729">
    <property type="entry name" value="4HB_MCP_1"/>
    <property type="match status" value="1"/>
</dbReference>
<dbReference type="SMART" id="SM00304">
    <property type="entry name" value="HAMP"/>
    <property type="match status" value="1"/>
</dbReference>
<feature type="domain" description="HAMP" evidence="10">
    <location>
        <begin position="203"/>
        <end position="256"/>
    </location>
</feature>
<feature type="transmembrane region" description="Helical" evidence="8">
    <location>
        <begin position="182"/>
        <end position="201"/>
    </location>
</feature>
<reference evidence="12" key="1">
    <citation type="submission" date="2015-07" db="EMBL/GenBank/DDBJ databases">
        <title>Fjat-14205 dsm 2895.</title>
        <authorList>
            <person name="Liu B."/>
            <person name="Wang J."/>
            <person name="Zhu Y."/>
            <person name="Liu G."/>
            <person name="Chen Q."/>
            <person name="Chen Z."/>
            <person name="Lan J."/>
            <person name="Che J."/>
            <person name="Ge C."/>
            <person name="Shi H."/>
            <person name="Pan Z."/>
            <person name="Liu X."/>
        </authorList>
    </citation>
    <scope>NUCLEOTIDE SEQUENCE [LARGE SCALE GENOMIC DNA]</scope>
    <source>
        <strain evidence="12">DSM 25560</strain>
    </source>
</reference>
<evidence type="ECO:0000256" key="7">
    <source>
        <dbReference type="SAM" id="Coils"/>
    </source>
</evidence>
<evidence type="ECO:0000259" key="10">
    <source>
        <dbReference type="PROSITE" id="PS50885"/>
    </source>
</evidence>
<dbReference type="CDD" id="cd11386">
    <property type="entry name" value="MCP_signal"/>
    <property type="match status" value="1"/>
</dbReference>
<gene>
    <name evidence="11" type="ORF">AEA09_19370</name>
</gene>
<evidence type="ECO:0000256" key="1">
    <source>
        <dbReference type="ARBA" id="ARBA00004236"/>
    </source>
</evidence>
<feature type="coiled-coil region" evidence="7">
    <location>
        <begin position="76"/>
        <end position="122"/>
    </location>
</feature>
<evidence type="ECO:0000256" key="6">
    <source>
        <dbReference type="PROSITE-ProRule" id="PRU00284"/>
    </source>
</evidence>
<dbReference type="InterPro" id="IPR024478">
    <property type="entry name" value="HlyB_4HB_MCP"/>
</dbReference>
<comment type="caution">
    <text evidence="11">The sequence shown here is derived from an EMBL/GenBank/DDBJ whole genome shotgun (WGS) entry which is preliminary data.</text>
</comment>
<dbReference type="InterPro" id="IPR004089">
    <property type="entry name" value="MCPsignal_dom"/>
</dbReference>
<dbReference type="SMART" id="SM00283">
    <property type="entry name" value="MA"/>
    <property type="match status" value="1"/>
</dbReference>
<dbReference type="Gene3D" id="1.10.287.950">
    <property type="entry name" value="Methyl-accepting chemotaxis protein"/>
    <property type="match status" value="1"/>
</dbReference>
<dbReference type="Proteomes" id="UP000050668">
    <property type="component" value="Unassembled WGS sequence"/>
</dbReference>
<evidence type="ECO:0008006" key="13">
    <source>
        <dbReference type="Google" id="ProtNLM"/>
    </source>
</evidence>
<dbReference type="Pfam" id="PF00015">
    <property type="entry name" value="MCPsignal"/>
    <property type="match status" value="1"/>
</dbReference>
<protein>
    <recommendedName>
        <fullName evidence="13">Chemotaxis protein</fullName>
    </recommendedName>
</protein>
<keyword evidence="3 8" id="KW-0472">Membrane</keyword>
<evidence type="ECO:0000256" key="3">
    <source>
        <dbReference type="ARBA" id="ARBA00023136"/>
    </source>
</evidence>
<dbReference type="CDD" id="cd06225">
    <property type="entry name" value="HAMP"/>
    <property type="match status" value="1"/>
</dbReference>
<comment type="similarity">
    <text evidence="5">Belongs to the methyl-accepting chemotaxis (MCP) protein family.</text>
</comment>
<dbReference type="EMBL" id="LGRV01000009">
    <property type="protein sequence ID" value="KOS66232.1"/>
    <property type="molecule type" value="Genomic_DNA"/>
</dbReference>
<evidence type="ECO:0000259" key="9">
    <source>
        <dbReference type="PROSITE" id="PS50111"/>
    </source>
</evidence>
<keyword evidence="12" id="KW-1185">Reference proteome</keyword>